<evidence type="ECO:0000256" key="1">
    <source>
        <dbReference type="ARBA" id="ARBA00022614"/>
    </source>
</evidence>
<dbReference type="SMR" id="A0A2R3SJZ6"/>
<dbReference type="InterPro" id="IPR001611">
    <property type="entry name" value="Leu-rich_rpt"/>
</dbReference>
<dbReference type="GO" id="GO:0005886">
    <property type="term" value="C:plasma membrane"/>
    <property type="evidence" value="ECO:0007669"/>
    <property type="project" value="TreeGrafter"/>
</dbReference>
<reference evidence="6" key="1">
    <citation type="submission" date="2017-06" db="EMBL/GenBank/DDBJ databases">
        <title>Comparative study of leucine rich repeat only proteins in Litopenaeus vannamei.</title>
        <authorList>
            <person name="Wang M.Q."/>
        </authorList>
    </citation>
    <scope>NUCLEOTIDE SEQUENCE</scope>
</reference>
<dbReference type="InterPro" id="IPR032675">
    <property type="entry name" value="LRR_dom_sf"/>
</dbReference>
<evidence type="ECO:0000256" key="4">
    <source>
        <dbReference type="SAM" id="SignalP"/>
    </source>
</evidence>
<dbReference type="SMART" id="SM00082">
    <property type="entry name" value="LRRCT"/>
    <property type="match status" value="1"/>
</dbReference>
<evidence type="ECO:0000256" key="2">
    <source>
        <dbReference type="ARBA" id="ARBA00022729"/>
    </source>
</evidence>
<organism evidence="6">
    <name type="scientific">Penaeus vannamei</name>
    <name type="common">Whiteleg shrimp</name>
    <name type="synonym">Litopenaeus vannamei</name>
    <dbReference type="NCBI Taxonomy" id="6689"/>
    <lineage>
        <taxon>Eukaryota</taxon>
        <taxon>Metazoa</taxon>
        <taxon>Ecdysozoa</taxon>
        <taxon>Arthropoda</taxon>
        <taxon>Crustacea</taxon>
        <taxon>Multicrustacea</taxon>
        <taxon>Malacostraca</taxon>
        <taxon>Eumalacostraca</taxon>
        <taxon>Eucarida</taxon>
        <taxon>Decapoda</taxon>
        <taxon>Dendrobranchiata</taxon>
        <taxon>Penaeoidea</taxon>
        <taxon>Penaeidae</taxon>
        <taxon>Penaeus</taxon>
    </lineage>
</organism>
<dbReference type="OrthoDB" id="8400687at2759"/>
<feature type="chain" id="PRO_5015322326" evidence="4">
    <location>
        <begin position="24"/>
        <end position="495"/>
    </location>
</feature>
<dbReference type="FunFam" id="3.80.10.10:FF:001360">
    <property type="entry name" value="Uncharacterized protein"/>
    <property type="match status" value="1"/>
</dbReference>
<dbReference type="SMART" id="SM00369">
    <property type="entry name" value="LRR_TYP"/>
    <property type="match status" value="10"/>
</dbReference>
<dbReference type="PROSITE" id="PS51450">
    <property type="entry name" value="LRR"/>
    <property type="match status" value="4"/>
</dbReference>
<feature type="domain" description="LRRCT" evidence="5">
    <location>
        <begin position="412"/>
        <end position="462"/>
    </location>
</feature>
<dbReference type="Gene3D" id="3.80.10.10">
    <property type="entry name" value="Ribonuclease Inhibitor"/>
    <property type="match status" value="3"/>
</dbReference>
<dbReference type="InterPro" id="IPR003591">
    <property type="entry name" value="Leu-rich_rpt_typical-subtyp"/>
</dbReference>
<feature type="signal peptide" evidence="4">
    <location>
        <begin position="1"/>
        <end position="23"/>
    </location>
</feature>
<dbReference type="InterPro" id="IPR000483">
    <property type="entry name" value="Cys-rich_flank_reg_C"/>
</dbReference>
<dbReference type="AlphaFoldDB" id="A0A2R3SJZ6"/>
<keyword evidence="1" id="KW-0433">Leucine-rich repeat</keyword>
<dbReference type="FunFam" id="3.80.10.10:FF:001164">
    <property type="entry name" value="GH01279p"/>
    <property type="match status" value="1"/>
</dbReference>
<dbReference type="PANTHER" id="PTHR24369:SF210">
    <property type="entry name" value="CHAOPTIN-RELATED"/>
    <property type="match status" value="1"/>
</dbReference>
<dbReference type="PANTHER" id="PTHR24369">
    <property type="entry name" value="ANTIGEN BSP, PUTATIVE-RELATED"/>
    <property type="match status" value="1"/>
</dbReference>
<keyword evidence="2 4" id="KW-0732">Signal</keyword>
<keyword evidence="3" id="KW-0677">Repeat</keyword>
<evidence type="ECO:0000259" key="5">
    <source>
        <dbReference type="SMART" id="SM00082"/>
    </source>
</evidence>
<proteinExistence type="evidence at transcript level"/>
<dbReference type="EMBL" id="MF318892">
    <property type="protein sequence ID" value="AVP74313.1"/>
    <property type="molecule type" value="mRNA"/>
</dbReference>
<dbReference type="InterPro" id="IPR050541">
    <property type="entry name" value="LRR_TM_domain-containing"/>
</dbReference>
<dbReference type="SUPFAM" id="SSF52058">
    <property type="entry name" value="L domain-like"/>
    <property type="match status" value="1"/>
</dbReference>
<sequence>MTRVLMLSLWLILLATQQAGVDARAAAGNIERISLGETARTISCPSATEIHPCACRVMKKGLDIVCDHADEKHVRNALDVLKKKPFTIFWMKFRNCKLQRIADYVFLGLDVRHLNIIRSNVSAIERSSLSALGSTIEALDLANNNIREVPTAALAMLKMLTFLNLNYNQIQVLTEGAFAGLRSLERLSLYENKIQHIHNNAFKDIGRKLMRLNLGKNNLDDIPTDAFHPLVNLEVLDLHENRIRHIPDNAFQGLTKLDMLKLEHNLITTIQDNVFSDLSVLNSLNIEHNHIVNVSDRAFAGLESNLEWLEMGNNRLDHIPSHALRPLHNLRQLDLDANKITELSEDAFKGYGDTIKYILLDKNRITHIPPLAFVDLHSLEWLKLSHNEITTSTEDTVQPILDTVTMIDVSKNPLICNCDLLWLRRWVSNPNNKDPAEEMECVTTDQKAHNIKNLPVQEFNCPLHLTTSKQPSPSSAAVLACSPVLTAVAIASTLL</sequence>
<dbReference type="SMART" id="SM00365">
    <property type="entry name" value="LRR_SD22"/>
    <property type="match status" value="6"/>
</dbReference>
<protein>
    <submittedName>
        <fullName evidence="6">Leucine rich repeat only protein 1</fullName>
    </submittedName>
</protein>
<accession>A0A2R3SJZ6</accession>
<evidence type="ECO:0000313" key="6">
    <source>
        <dbReference type="EMBL" id="AVP74313.1"/>
    </source>
</evidence>
<evidence type="ECO:0000256" key="3">
    <source>
        <dbReference type="ARBA" id="ARBA00022737"/>
    </source>
</evidence>
<name>A0A2R3SJZ6_PENVA</name>
<dbReference type="Pfam" id="PF13855">
    <property type="entry name" value="LRR_8"/>
    <property type="match status" value="4"/>
</dbReference>